<comment type="caution">
    <text evidence="2">The sequence shown here is derived from an EMBL/GenBank/DDBJ whole genome shotgun (WGS) entry which is preliminary data.</text>
</comment>
<evidence type="ECO:0000313" key="2">
    <source>
        <dbReference type="EMBL" id="GEN32121.1"/>
    </source>
</evidence>
<proteinExistence type="predicted"/>
<dbReference type="AlphaFoldDB" id="A0A511V266"/>
<keyword evidence="1" id="KW-0472">Membrane</keyword>
<sequence>MLGNIGETFTLDRPAFYLITFIVICNFVYVVFFKDKLSPINYILINSLFFVLIGAYLTFQSGIIVDELNLSGDSLTFILLIVSGLFLLLSVLYKKD</sequence>
<keyword evidence="1" id="KW-1133">Transmembrane helix</keyword>
<name>A0A511V266_9BACI</name>
<accession>A0A511V266</accession>
<evidence type="ECO:0000256" key="1">
    <source>
        <dbReference type="SAM" id="Phobius"/>
    </source>
</evidence>
<organism evidence="2 3">
    <name type="scientific">Cerasibacillus quisquiliarum</name>
    <dbReference type="NCBI Taxonomy" id="227865"/>
    <lineage>
        <taxon>Bacteria</taxon>
        <taxon>Bacillati</taxon>
        <taxon>Bacillota</taxon>
        <taxon>Bacilli</taxon>
        <taxon>Bacillales</taxon>
        <taxon>Bacillaceae</taxon>
        <taxon>Cerasibacillus</taxon>
    </lineage>
</organism>
<keyword evidence="3" id="KW-1185">Reference proteome</keyword>
<dbReference type="Proteomes" id="UP000321491">
    <property type="component" value="Unassembled WGS sequence"/>
</dbReference>
<feature type="transmembrane region" description="Helical" evidence="1">
    <location>
        <begin position="74"/>
        <end position="93"/>
    </location>
</feature>
<dbReference type="EMBL" id="BJXW01000029">
    <property type="protein sequence ID" value="GEN32121.1"/>
    <property type="molecule type" value="Genomic_DNA"/>
</dbReference>
<reference evidence="2 3" key="1">
    <citation type="submission" date="2019-07" db="EMBL/GenBank/DDBJ databases">
        <title>Whole genome shotgun sequence of Cerasibacillus quisquiliarum NBRC 102429.</title>
        <authorList>
            <person name="Hosoyama A."/>
            <person name="Uohara A."/>
            <person name="Ohji S."/>
            <person name="Ichikawa N."/>
        </authorList>
    </citation>
    <scope>NUCLEOTIDE SEQUENCE [LARGE SCALE GENOMIC DNA]</scope>
    <source>
        <strain evidence="2 3">NBRC 102429</strain>
    </source>
</reference>
<protein>
    <submittedName>
        <fullName evidence="2">Uncharacterized protein</fullName>
    </submittedName>
</protein>
<gene>
    <name evidence="2" type="ORF">CQU01_23590</name>
</gene>
<dbReference type="RefSeq" id="WP_246118104.1">
    <property type="nucleotide sequence ID" value="NZ_BJXW01000029.1"/>
</dbReference>
<feature type="transmembrane region" description="Helical" evidence="1">
    <location>
        <begin position="40"/>
        <end position="59"/>
    </location>
</feature>
<evidence type="ECO:0000313" key="3">
    <source>
        <dbReference type="Proteomes" id="UP000321491"/>
    </source>
</evidence>
<feature type="transmembrane region" description="Helical" evidence="1">
    <location>
        <begin position="15"/>
        <end position="33"/>
    </location>
</feature>
<keyword evidence="1" id="KW-0812">Transmembrane</keyword>